<evidence type="ECO:0000313" key="1">
    <source>
        <dbReference type="EMBL" id="CAA9993683.1"/>
    </source>
</evidence>
<proteinExistence type="predicted"/>
<accession>A0A6H5FW55</accession>
<protein>
    <submittedName>
        <fullName evidence="1">Uncharacterized protein</fullName>
    </submittedName>
</protein>
<dbReference type="EMBL" id="CADCXU010001035">
    <property type="protein sequence ID" value="CAA9993683.1"/>
    <property type="molecule type" value="Genomic_DNA"/>
</dbReference>
<dbReference type="Proteomes" id="UP000479000">
    <property type="component" value="Unassembled WGS sequence"/>
</dbReference>
<feature type="non-terminal residue" evidence="1">
    <location>
        <position position="212"/>
    </location>
</feature>
<keyword evidence="2" id="KW-1185">Reference proteome</keyword>
<sequence length="212" mass="24187">MFERTSGLGGHRIRANRYMFCFEKAMLVLATFMWKSCDELSLGQMSLSPQNGLTVIVFSSKSGRLLLKPPSMYRSPWNFGGMKPEKIGTKQLDSRHSRRSSLLSKWLTMTFLPSQTRVRETCSLPLTRRWASSGNTFLRPSSRTSWTWKEGLKGPRVRMRASLMRFKTSLTTSPIAMSQSNPQAAMAPAEAPDIWFSRRWGAYFLKQTDTPT</sequence>
<name>A0A6H5FW55_9HEMI</name>
<gene>
    <name evidence="1" type="ORF">NTEN_LOCUS582</name>
</gene>
<evidence type="ECO:0000313" key="2">
    <source>
        <dbReference type="Proteomes" id="UP000479000"/>
    </source>
</evidence>
<reference evidence="1 2" key="1">
    <citation type="submission" date="2020-02" db="EMBL/GenBank/DDBJ databases">
        <authorList>
            <person name="Ferguson B K."/>
        </authorList>
    </citation>
    <scope>NUCLEOTIDE SEQUENCE [LARGE SCALE GENOMIC DNA]</scope>
</reference>
<organism evidence="1 2">
    <name type="scientific">Nesidiocoris tenuis</name>
    <dbReference type="NCBI Taxonomy" id="355587"/>
    <lineage>
        <taxon>Eukaryota</taxon>
        <taxon>Metazoa</taxon>
        <taxon>Ecdysozoa</taxon>
        <taxon>Arthropoda</taxon>
        <taxon>Hexapoda</taxon>
        <taxon>Insecta</taxon>
        <taxon>Pterygota</taxon>
        <taxon>Neoptera</taxon>
        <taxon>Paraneoptera</taxon>
        <taxon>Hemiptera</taxon>
        <taxon>Heteroptera</taxon>
        <taxon>Panheteroptera</taxon>
        <taxon>Cimicomorpha</taxon>
        <taxon>Miridae</taxon>
        <taxon>Dicyphina</taxon>
        <taxon>Nesidiocoris</taxon>
    </lineage>
</organism>
<dbReference type="AlphaFoldDB" id="A0A6H5FW55"/>